<dbReference type="EMBL" id="CM007903">
    <property type="protein sequence ID" value="OTF98203.1"/>
    <property type="molecule type" value="Genomic_DNA"/>
</dbReference>
<evidence type="ECO:0000256" key="3">
    <source>
        <dbReference type="ARBA" id="ARBA00004906"/>
    </source>
</evidence>
<evidence type="ECO:0000256" key="4">
    <source>
        <dbReference type="ARBA" id="ARBA00012483"/>
    </source>
</evidence>
<reference evidence="19" key="2">
    <citation type="submission" date="2017-02" db="EMBL/GenBank/DDBJ databases">
        <title>Sunflower complete genome.</title>
        <authorList>
            <person name="Langlade N."/>
            <person name="Munos S."/>
        </authorList>
    </citation>
    <scope>NUCLEOTIDE SEQUENCE [LARGE SCALE GENOMIC DNA]</scope>
    <source>
        <tissue evidence="19">Leaves</tissue>
    </source>
</reference>
<keyword evidence="7" id="KW-0479">Metal-binding</keyword>
<keyword evidence="8 14" id="KW-0863">Zinc-finger</keyword>
<comment type="catalytic activity">
    <reaction evidence="1">
        <text>S-ubiquitinyl-[E2 ubiquitin-conjugating enzyme]-L-cysteine + [acceptor protein]-L-lysine = [E2 ubiquitin-conjugating enzyme]-L-cysteine + N(6)-ubiquitinyl-[acceptor protein]-L-lysine.</text>
        <dbReference type="EC" id="2.3.2.27"/>
    </reaction>
</comment>
<dbReference type="OrthoDB" id="8062037at2759"/>
<comment type="subcellular location">
    <subcellularLocation>
        <location evidence="2">Membrane</location>
        <topology evidence="2">Single-pass membrane protein</topology>
    </subcellularLocation>
</comment>
<evidence type="ECO:0000256" key="6">
    <source>
        <dbReference type="ARBA" id="ARBA00022692"/>
    </source>
</evidence>
<feature type="compositionally biased region" description="Basic and acidic residues" evidence="15">
    <location>
        <begin position="175"/>
        <end position="189"/>
    </location>
</feature>
<feature type="domain" description="RING-type" evidence="17">
    <location>
        <begin position="111"/>
        <end position="153"/>
    </location>
</feature>
<evidence type="ECO:0000256" key="8">
    <source>
        <dbReference type="ARBA" id="ARBA00022771"/>
    </source>
</evidence>
<evidence type="ECO:0000256" key="2">
    <source>
        <dbReference type="ARBA" id="ARBA00004167"/>
    </source>
</evidence>
<dbReference type="SMART" id="SM00184">
    <property type="entry name" value="RING"/>
    <property type="match status" value="1"/>
</dbReference>
<keyword evidence="6 16" id="KW-0812">Transmembrane</keyword>
<keyword evidence="12 16" id="KW-0472">Membrane</keyword>
<keyword evidence="10" id="KW-0862">Zinc</keyword>
<protein>
    <recommendedName>
        <fullName evidence="4">RING-type E3 ubiquitin transferase</fullName>
        <ecNumber evidence="4">2.3.2.27</ecNumber>
    </recommendedName>
</protein>
<evidence type="ECO:0000256" key="14">
    <source>
        <dbReference type="PROSITE-ProRule" id="PRU00175"/>
    </source>
</evidence>
<comment type="similarity">
    <text evidence="13">Belongs to the RING-type zinc finger family. ATL subfamily.</text>
</comment>
<feature type="region of interest" description="Disordered" evidence="15">
    <location>
        <begin position="170"/>
        <end position="197"/>
    </location>
</feature>
<evidence type="ECO:0000256" key="13">
    <source>
        <dbReference type="ARBA" id="ARBA00024209"/>
    </source>
</evidence>
<reference evidence="18" key="3">
    <citation type="submission" date="2020-06" db="EMBL/GenBank/DDBJ databases">
        <title>Helianthus annuus Genome sequencing and assembly Release 2.</title>
        <authorList>
            <person name="Gouzy J."/>
            <person name="Langlade N."/>
            <person name="Munos S."/>
        </authorList>
    </citation>
    <scope>NUCLEOTIDE SEQUENCE</scope>
    <source>
        <tissue evidence="18">Leaves</tissue>
    </source>
</reference>
<keyword evidence="5" id="KW-0808">Transferase</keyword>
<dbReference type="PANTHER" id="PTHR45798:SF101">
    <property type="entry name" value="RING-H2 FINGER PROTEIN ATL8-RELATED"/>
    <property type="match status" value="1"/>
</dbReference>
<dbReference type="GO" id="GO:0061630">
    <property type="term" value="F:ubiquitin protein ligase activity"/>
    <property type="evidence" value="ECO:0000318"/>
    <property type="project" value="GO_Central"/>
</dbReference>
<evidence type="ECO:0000256" key="9">
    <source>
        <dbReference type="ARBA" id="ARBA00022786"/>
    </source>
</evidence>
<gene>
    <name evidence="19" type="primary">ATL8</name>
    <name evidence="19" type="ORF">HannXRQ_Chr14g0443041</name>
    <name evidence="18" type="ORF">HanXRQr2_Chr14g0644311</name>
</gene>
<dbReference type="InParanoid" id="A0A251SHI9"/>
<evidence type="ECO:0000313" key="19">
    <source>
        <dbReference type="EMBL" id="OTF98203.1"/>
    </source>
</evidence>
<evidence type="ECO:0000256" key="1">
    <source>
        <dbReference type="ARBA" id="ARBA00000900"/>
    </source>
</evidence>
<evidence type="ECO:0000256" key="10">
    <source>
        <dbReference type="ARBA" id="ARBA00022833"/>
    </source>
</evidence>
<evidence type="ECO:0000256" key="16">
    <source>
        <dbReference type="SAM" id="Phobius"/>
    </source>
</evidence>
<feature type="transmembrane region" description="Helical" evidence="16">
    <location>
        <begin position="34"/>
        <end position="59"/>
    </location>
</feature>
<dbReference type="Gene3D" id="3.30.40.10">
    <property type="entry name" value="Zinc/RING finger domain, C3HC4 (zinc finger)"/>
    <property type="match status" value="1"/>
</dbReference>
<dbReference type="PANTHER" id="PTHR45798">
    <property type="entry name" value="RING-H2 FINGER PROTEIN ATL61-RELATED-RELATED"/>
    <property type="match status" value="1"/>
</dbReference>
<evidence type="ECO:0000313" key="20">
    <source>
        <dbReference type="Proteomes" id="UP000215914"/>
    </source>
</evidence>
<dbReference type="InterPro" id="IPR052788">
    <property type="entry name" value="RING-type_E3_ligase_ATL"/>
</dbReference>
<organism evidence="19 20">
    <name type="scientific">Helianthus annuus</name>
    <name type="common">Common sunflower</name>
    <dbReference type="NCBI Taxonomy" id="4232"/>
    <lineage>
        <taxon>Eukaryota</taxon>
        <taxon>Viridiplantae</taxon>
        <taxon>Streptophyta</taxon>
        <taxon>Embryophyta</taxon>
        <taxon>Tracheophyta</taxon>
        <taxon>Spermatophyta</taxon>
        <taxon>Magnoliopsida</taxon>
        <taxon>eudicotyledons</taxon>
        <taxon>Gunneridae</taxon>
        <taxon>Pentapetalae</taxon>
        <taxon>asterids</taxon>
        <taxon>campanulids</taxon>
        <taxon>Asterales</taxon>
        <taxon>Asteraceae</taxon>
        <taxon>Asteroideae</taxon>
        <taxon>Heliantheae alliance</taxon>
        <taxon>Heliantheae</taxon>
        <taxon>Helianthus</taxon>
    </lineage>
</organism>
<evidence type="ECO:0000256" key="7">
    <source>
        <dbReference type="ARBA" id="ARBA00022723"/>
    </source>
</evidence>
<keyword evidence="11 16" id="KW-1133">Transmembrane helix</keyword>
<keyword evidence="9" id="KW-0833">Ubl conjugation pathway</keyword>
<dbReference type="AlphaFoldDB" id="A0A251SHI9"/>
<evidence type="ECO:0000313" key="18">
    <source>
        <dbReference type="EMBL" id="KAF5769103.1"/>
    </source>
</evidence>
<dbReference type="Proteomes" id="UP000215914">
    <property type="component" value="Chromosome 14"/>
</dbReference>
<dbReference type="Gramene" id="mRNA:HanXRQr2_Chr14g0644311">
    <property type="protein sequence ID" value="CDS:HanXRQr2_Chr14g0644311.1"/>
    <property type="gene ID" value="HanXRQr2_Chr14g0644311"/>
</dbReference>
<dbReference type="FunFam" id="3.30.40.10:FF:000187">
    <property type="entry name" value="E3 ubiquitin-protein ligase ATL6"/>
    <property type="match status" value="1"/>
</dbReference>
<evidence type="ECO:0000256" key="11">
    <source>
        <dbReference type="ARBA" id="ARBA00022989"/>
    </source>
</evidence>
<reference evidence="18 20" key="1">
    <citation type="journal article" date="2017" name="Nature">
        <title>The sunflower genome provides insights into oil metabolism, flowering and Asterid evolution.</title>
        <authorList>
            <person name="Badouin H."/>
            <person name="Gouzy J."/>
            <person name="Grassa C.J."/>
            <person name="Murat F."/>
            <person name="Staton S.E."/>
            <person name="Cottret L."/>
            <person name="Lelandais-Briere C."/>
            <person name="Owens G.L."/>
            <person name="Carrere S."/>
            <person name="Mayjonade B."/>
            <person name="Legrand L."/>
            <person name="Gill N."/>
            <person name="Kane N.C."/>
            <person name="Bowers J.E."/>
            <person name="Hubner S."/>
            <person name="Bellec A."/>
            <person name="Berard A."/>
            <person name="Berges H."/>
            <person name="Blanchet N."/>
            <person name="Boniface M.C."/>
            <person name="Brunel D."/>
            <person name="Catrice O."/>
            <person name="Chaidir N."/>
            <person name="Claudel C."/>
            <person name="Donnadieu C."/>
            <person name="Faraut T."/>
            <person name="Fievet G."/>
            <person name="Helmstetter N."/>
            <person name="King M."/>
            <person name="Knapp S.J."/>
            <person name="Lai Z."/>
            <person name="Le Paslier M.C."/>
            <person name="Lippi Y."/>
            <person name="Lorenzon L."/>
            <person name="Mandel J.R."/>
            <person name="Marage G."/>
            <person name="Marchand G."/>
            <person name="Marquand E."/>
            <person name="Bret-Mestries E."/>
            <person name="Morien E."/>
            <person name="Nambeesan S."/>
            <person name="Nguyen T."/>
            <person name="Pegot-Espagnet P."/>
            <person name="Pouilly N."/>
            <person name="Raftis F."/>
            <person name="Sallet E."/>
            <person name="Schiex T."/>
            <person name="Thomas J."/>
            <person name="Vandecasteele C."/>
            <person name="Vares D."/>
            <person name="Vear F."/>
            <person name="Vautrin S."/>
            <person name="Crespi M."/>
            <person name="Mangin B."/>
            <person name="Burke J.M."/>
            <person name="Salse J."/>
            <person name="Munos S."/>
            <person name="Vincourt P."/>
            <person name="Rieseberg L.H."/>
            <person name="Langlade N.B."/>
        </authorList>
    </citation>
    <scope>NUCLEOTIDE SEQUENCE [LARGE SCALE GENOMIC DNA]</scope>
    <source>
        <strain evidence="20">cv. SF193</strain>
        <tissue evidence="18">Leaves</tissue>
    </source>
</reference>
<dbReference type="SUPFAM" id="SSF57850">
    <property type="entry name" value="RING/U-box"/>
    <property type="match status" value="1"/>
</dbReference>
<dbReference type="OMA" id="VQFSECA"/>
<comment type="pathway">
    <text evidence="3">Protein modification; protein ubiquitination.</text>
</comment>
<proteinExistence type="inferred from homology"/>
<dbReference type="PROSITE" id="PS50089">
    <property type="entry name" value="ZF_RING_2"/>
    <property type="match status" value="1"/>
</dbReference>
<evidence type="ECO:0000259" key="17">
    <source>
        <dbReference type="PROSITE" id="PS50089"/>
    </source>
</evidence>
<evidence type="ECO:0000256" key="12">
    <source>
        <dbReference type="ARBA" id="ARBA00023136"/>
    </source>
</evidence>
<dbReference type="Pfam" id="PF13639">
    <property type="entry name" value="zf-RING_2"/>
    <property type="match status" value="1"/>
</dbReference>
<dbReference type="GO" id="GO:0016020">
    <property type="term" value="C:membrane"/>
    <property type="evidence" value="ECO:0007669"/>
    <property type="project" value="UniProtKB-SubCell"/>
</dbReference>
<sequence>MTRHYRFLSSVANSSSLDQTAAQPPEAVIVESDFVVILAALLCALICILGLLAVARCAWLRRGTTSTVRRNPSQPAANKGMKKKVIESLPKFVYNSGKEEIGGKKVSSGECAICLAEYSDGDEVRVLPQCGHGFHVGCIDVWLNSHSSCPSCRQMLVVTRCRKCGEFPSGVAGESSREMERKGGRHDNTSCESDYLP</sequence>
<dbReference type="EMBL" id="MNCJ02000329">
    <property type="protein sequence ID" value="KAF5769103.1"/>
    <property type="molecule type" value="Genomic_DNA"/>
</dbReference>
<dbReference type="CDD" id="cd16461">
    <property type="entry name" value="RING-H2_EL5-like"/>
    <property type="match status" value="1"/>
</dbReference>
<dbReference type="STRING" id="4232.A0A251SHI9"/>
<dbReference type="EC" id="2.3.2.27" evidence="4"/>
<keyword evidence="20" id="KW-1185">Reference proteome</keyword>
<evidence type="ECO:0000256" key="5">
    <source>
        <dbReference type="ARBA" id="ARBA00022679"/>
    </source>
</evidence>
<accession>A0A251SHI9</accession>
<name>A0A251SHI9_HELAN</name>
<dbReference type="InterPro" id="IPR001841">
    <property type="entry name" value="Znf_RING"/>
</dbReference>
<dbReference type="InterPro" id="IPR013083">
    <property type="entry name" value="Znf_RING/FYVE/PHD"/>
</dbReference>
<dbReference type="GO" id="GO:0008270">
    <property type="term" value="F:zinc ion binding"/>
    <property type="evidence" value="ECO:0007669"/>
    <property type="project" value="UniProtKB-KW"/>
</dbReference>
<evidence type="ECO:0000256" key="15">
    <source>
        <dbReference type="SAM" id="MobiDB-lite"/>
    </source>
</evidence>